<evidence type="ECO:0000313" key="1">
    <source>
        <dbReference type="EMBL" id="JAD66842.1"/>
    </source>
</evidence>
<reference evidence="1" key="1">
    <citation type="submission" date="2014-09" db="EMBL/GenBank/DDBJ databases">
        <authorList>
            <person name="Magalhaes I.L.F."/>
            <person name="Oliveira U."/>
            <person name="Santos F.R."/>
            <person name="Vidigal T.H.D.A."/>
            <person name="Brescovit A.D."/>
            <person name="Santos A.J."/>
        </authorList>
    </citation>
    <scope>NUCLEOTIDE SEQUENCE</scope>
    <source>
        <tissue evidence="1">Shoot tissue taken approximately 20 cm above the soil surface</tissue>
    </source>
</reference>
<accession>A0A0A9T5Y3</accession>
<protein>
    <submittedName>
        <fullName evidence="1">Uncharacterized protein</fullName>
    </submittedName>
</protein>
<dbReference type="EMBL" id="GBRH01231053">
    <property type="protein sequence ID" value="JAD66842.1"/>
    <property type="molecule type" value="Transcribed_RNA"/>
</dbReference>
<sequence>MRRNSILKKIQLKMVFASLESAPYSDKSYYTPFSYIFILLVAR</sequence>
<proteinExistence type="predicted"/>
<organism evidence="1">
    <name type="scientific">Arundo donax</name>
    <name type="common">Giant reed</name>
    <name type="synonym">Donax arundinaceus</name>
    <dbReference type="NCBI Taxonomy" id="35708"/>
    <lineage>
        <taxon>Eukaryota</taxon>
        <taxon>Viridiplantae</taxon>
        <taxon>Streptophyta</taxon>
        <taxon>Embryophyta</taxon>
        <taxon>Tracheophyta</taxon>
        <taxon>Spermatophyta</taxon>
        <taxon>Magnoliopsida</taxon>
        <taxon>Liliopsida</taxon>
        <taxon>Poales</taxon>
        <taxon>Poaceae</taxon>
        <taxon>PACMAD clade</taxon>
        <taxon>Arundinoideae</taxon>
        <taxon>Arundineae</taxon>
        <taxon>Arundo</taxon>
    </lineage>
</organism>
<reference evidence="1" key="2">
    <citation type="journal article" date="2015" name="Data Brief">
        <title>Shoot transcriptome of the giant reed, Arundo donax.</title>
        <authorList>
            <person name="Barrero R.A."/>
            <person name="Guerrero F.D."/>
            <person name="Moolhuijzen P."/>
            <person name="Goolsby J.A."/>
            <person name="Tidwell J."/>
            <person name="Bellgard S.E."/>
            <person name="Bellgard M.I."/>
        </authorList>
    </citation>
    <scope>NUCLEOTIDE SEQUENCE</scope>
    <source>
        <tissue evidence="1">Shoot tissue taken approximately 20 cm above the soil surface</tissue>
    </source>
</reference>
<name>A0A0A9T5Y3_ARUDO</name>
<dbReference type="AlphaFoldDB" id="A0A0A9T5Y3"/>